<proteinExistence type="predicted"/>
<evidence type="ECO:0000313" key="2">
    <source>
        <dbReference type="EMBL" id="MBY73407.1"/>
    </source>
</evidence>
<name>A0A2S2Q6R2_9HEMI</name>
<dbReference type="EMBL" id="GGMS01004204">
    <property type="protein sequence ID" value="MBY73407.1"/>
    <property type="molecule type" value="Transcribed_RNA"/>
</dbReference>
<gene>
    <name evidence="2" type="ORF">g.150800</name>
</gene>
<protein>
    <submittedName>
        <fullName evidence="2">Uncharacterized protein</fullName>
    </submittedName>
</protein>
<feature type="region of interest" description="Disordered" evidence="1">
    <location>
        <begin position="91"/>
        <end position="141"/>
    </location>
</feature>
<accession>A0A2S2Q6R2</accession>
<organism evidence="2">
    <name type="scientific">Sipha flava</name>
    <name type="common">yellow sugarcane aphid</name>
    <dbReference type="NCBI Taxonomy" id="143950"/>
    <lineage>
        <taxon>Eukaryota</taxon>
        <taxon>Metazoa</taxon>
        <taxon>Ecdysozoa</taxon>
        <taxon>Arthropoda</taxon>
        <taxon>Hexapoda</taxon>
        <taxon>Insecta</taxon>
        <taxon>Pterygota</taxon>
        <taxon>Neoptera</taxon>
        <taxon>Paraneoptera</taxon>
        <taxon>Hemiptera</taxon>
        <taxon>Sternorrhyncha</taxon>
        <taxon>Aphidomorpha</taxon>
        <taxon>Aphidoidea</taxon>
        <taxon>Aphididae</taxon>
        <taxon>Sipha</taxon>
    </lineage>
</organism>
<dbReference type="AlphaFoldDB" id="A0A2S2Q6R2"/>
<reference evidence="2" key="1">
    <citation type="submission" date="2018-04" db="EMBL/GenBank/DDBJ databases">
        <title>Transcriptome assembly of Sipha flava.</title>
        <authorList>
            <person name="Scully E.D."/>
            <person name="Geib S.M."/>
            <person name="Palmer N.A."/>
            <person name="Koch K."/>
            <person name="Bradshaw J."/>
            <person name="Heng-Moss T."/>
            <person name="Sarath G."/>
        </authorList>
    </citation>
    <scope>NUCLEOTIDE SEQUENCE</scope>
</reference>
<evidence type="ECO:0000256" key="1">
    <source>
        <dbReference type="SAM" id="MobiDB-lite"/>
    </source>
</evidence>
<sequence>MYKARKQQRRATSQHENGILKTDEIRLRNARALNFHGVCPGKMAREHRHDRKQRLSRVIVSPRCKVIRKNVFTVLPSATVMVVVVRGGPAGCSGVPIGRGHRQTAVRDRSDGYQRAEDREKGQRPRRTTGTRHRDCPMAAA</sequence>
<feature type="compositionally biased region" description="Basic and acidic residues" evidence="1">
    <location>
        <begin position="105"/>
        <end position="123"/>
    </location>
</feature>
<feature type="compositionally biased region" description="Basic and acidic residues" evidence="1">
    <location>
        <begin position="132"/>
        <end position="141"/>
    </location>
</feature>